<dbReference type="AlphaFoldDB" id="A0A6C0G5Q1"/>
<dbReference type="InterPro" id="IPR036374">
    <property type="entry name" value="OxRdtase_Mopterin-bd_sf"/>
</dbReference>
<feature type="transmembrane region" description="Helical" evidence="2">
    <location>
        <begin position="92"/>
        <end position="110"/>
    </location>
</feature>
<feature type="transmembrane region" description="Helical" evidence="2">
    <location>
        <begin position="21"/>
        <end position="40"/>
    </location>
</feature>
<name>A0A6C0G5Q1_9BACL</name>
<evidence type="ECO:0000256" key="1">
    <source>
        <dbReference type="SAM" id="MobiDB-lite"/>
    </source>
</evidence>
<dbReference type="InterPro" id="IPR016174">
    <property type="entry name" value="Di-haem_cyt_TM"/>
</dbReference>
<sequence length="425" mass="46683">MREWLARVRKGYGRKLASLHMWNGWIVVVLAFTGLILFQGTWRGILGEGRVVIRYAHIVVGIASLIPVVYYLLLAGKHWKQLRGKTAQKANVVIVLALLSGWLLSGLLLWQFRAAGPRLSGFALQAHDLLTWVGLPYIVYHSITRLKWLKEPHRRTVKTGRAGEGVKAGSAAAANAGTGGGIHPAARPEALMTRSAFIKTAIGAGIAIAVGPSFLRWLGNQMSAGTSYEDAVASDANRLVPPPTPLSASSPPIGGGSRGEFRVYTVTPIPSFDNASFSFTIDGLVEKKLQWDWEQFVALKRQVQVSDFHCVTGWSVYNNTWEGIKLRDFLNMAGVKPGAKTVKFYSGDGVYTDALTLEQANMDDVIVAVMHDGKPIPSDLGGPVRLVVPKMYAYKSVKWLNRIELIDGEHTGYWEQRGYSNDAWV</sequence>
<organism evidence="4 5">
    <name type="scientific">Paenibacillus lycopersici</name>
    <dbReference type="NCBI Taxonomy" id="2704462"/>
    <lineage>
        <taxon>Bacteria</taxon>
        <taxon>Bacillati</taxon>
        <taxon>Bacillota</taxon>
        <taxon>Bacilli</taxon>
        <taxon>Bacillales</taxon>
        <taxon>Paenibacillaceae</taxon>
        <taxon>Paenibacillus</taxon>
    </lineage>
</organism>
<dbReference type="InterPro" id="IPR000572">
    <property type="entry name" value="OxRdtase_Mopterin-bd_dom"/>
</dbReference>
<dbReference type="Pfam" id="PF00174">
    <property type="entry name" value="Oxidored_molyb"/>
    <property type="match status" value="1"/>
</dbReference>
<dbReference type="GO" id="GO:0022904">
    <property type="term" value="P:respiratory electron transport chain"/>
    <property type="evidence" value="ECO:0007669"/>
    <property type="project" value="InterPro"/>
</dbReference>
<dbReference type="RefSeq" id="WP_162360081.1">
    <property type="nucleotide sequence ID" value="NZ_CP048209.1"/>
</dbReference>
<protein>
    <submittedName>
        <fullName evidence="4">Molybdopterin-dependent oxidoreductase</fullName>
    </submittedName>
</protein>
<accession>A0A6C0G5Q1</accession>
<reference evidence="4 5" key="1">
    <citation type="submission" date="2020-01" db="EMBL/GenBank/DDBJ databases">
        <title>Paenibacillus sp. nov., isolated from tomato rhizosphere.</title>
        <authorList>
            <person name="Weon H.-Y."/>
            <person name="Lee S.A."/>
        </authorList>
    </citation>
    <scope>NUCLEOTIDE SEQUENCE [LARGE SCALE GENOMIC DNA]</scope>
    <source>
        <strain evidence="4 5">12200R-189</strain>
    </source>
</reference>
<gene>
    <name evidence="4" type="ORF">GXP70_28580</name>
</gene>
<dbReference type="Gene3D" id="3.90.420.10">
    <property type="entry name" value="Oxidoreductase, molybdopterin-binding domain"/>
    <property type="match status" value="1"/>
</dbReference>
<proteinExistence type="predicted"/>
<dbReference type="Proteomes" id="UP000476064">
    <property type="component" value="Chromosome"/>
</dbReference>
<evidence type="ECO:0000259" key="3">
    <source>
        <dbReference type="Pfam" id="PF00174"/>
    </source>
</evidence>
<dbReference type="PANTHER" id="PTHR43032:SF4">
    <property type="entry name" value="OXIDOREDUCTASE MOLYBDOPTERIN-BINDING DOMAIN-CONTAINING PROTEIN"/>
    <property type="match status" value="1"/>
</dbReference>
<feature type="compositionally biased region" description="Low complexity" evidence="1">
    <location>
        <begin position="165"/>
        <end position="176"/>
    </location>
</feature>
<keyword evidence="2" id="KW-1133">Transmembrane helix</keyword>
<dbReference type="SUPFAM" id="SSF56524">
    <property type="entry name" value="Oxidoreductase molybdopterin-binding domain"/>
    <property type="match status" value="1"/>
</dbReference>
<feature type="transmembrane region" description="Helical" evidence="2">
    <location>
        <begin position="196"/>
        <end position="218"/>
    </location>
</feature>
<feature type="transmembrane region" description="Helical" evidence="2">
    <location>
        <begin position="52"/>
        <end position="72"/>
    </location>
</feature>
<dbReference type="PANTHER" id="PTHR43032">
    <property type="entry name" value="PROTEIN-METHIONINE-SULFOXIDE REDUCTASE"/>
    <property type="match status" value="1"/>
</dbReference>
<dbReference type="KEGG" id="plyc:GXP70_28580"/>
<feature type="region of interest" description="Disordered" evidence="1">
    <location>
        <begin position="159"/>
        <end position="179"/>
    </location>
</feature>
<evidence type="ECO:0000256" key="2">
    <source>
        <dbReference type="SAM" id="Phobius"/>
    </source>
</evidence>
<keyword evidence="2" id="KW-0812">Transmembrane</keyword>
<evidence type="ECO:0000313" key="5">
    <source>
        <dbReference type="Proteomes" id="UP000476064"/>
    </source>
</evidence>
<keyword evidence="5" id="KW-1185">Reference proteome</keyword>
<keyword evidence="2" id="KW-0472">Membrane</keyword>
<evidence type="ECO:0000313" key="4">
    <source>
        <dbReference type="EMBL" id="QHT63521.1"/>
    </source>
</evidence>
<dbReference type="GO" id="GO:0016020">
    <property type="term" value="C:membrane"/>
    <property type="evidence" value="ECO:0007669"/>
    <property type="project" value="InterPro"/>
</dbReference>
<feature type="domain" description="Oxidoreductase molybdopterin-binding" evidence="3">
    <location>
        <begin position="268"/>
        <end position="414"/>
    </location>
</feature>
<dbReference type="SUPFAM" id="SSF81342">
    <property type="entry name" value="Transmembrane di-heme cytochromes"/>
    <property type="match status" value="1"/>
</dbReference>
<dbReference type="EMBL" id="CP048209">
    <property type="protein sequence ID" value="QHT63521.1"/>
    <property type="molecule type" value="Genomic_DNA"/>
</dbReference>
<feature type="transmembrane region" description="Helical" evidence="2">
    <location>
        <begin position="122"/>
        <end position="140"/>
    </location>
</feature>